<evidence type="ECO:0000256" key="1">
    <source>
        <dbReference type="ARBA" id="ARBA00022468"/>
    </source>
</evidence>
<gene>
    <name evidence="9" type="ORF">Esi_0129_0011</name>
</gene>
<dbReference type="Proteomes" id="UP000002630">
    <property type="component" value="Linkage Group LG03"/>
</dbReference>
<dbReference type="EMBL" id="FN647931">
    <property type="protein sequence ID" value="CBN78526.1"/>
    <property type="molecule type" value="Genomic_DNA"/>
</dbReference>
<feature type="compositionally biased region" description="Gly residues" evidence="6">
    <location>
        <begin position="98"/>
        <end position="110"/>
    </location>
</feature>
<evidence type="ECO:0000259" key="7">
    <source>
        <dbReference type="PROSITE" id="PS50115"/>
    </source>
</evidence>
<dbReference type="PROSITE" id="PS50115">
    <property type="entry name" value="ARFGAP"/>
    <property type="match status" value="1"/>
</dbReference>
<dbReference type="EMBL" id="FN649728">
    <property type="protein sequence ID" value="CBN78526.1"/>
    <property type="molecule type" value="Genomic_DNA"/>
</dbReference>
<dbReference type="GO" id="GO:0030100">
    <property type="term" value="P:regulation of endocytosis"/>
    <property type="evidence" value="ECO:0007669"/>
    <property type="project" value="TreeGrafter"/>
</dbReference>
<evidence type="ECO:0000256" key="5">
    <source>
        <dbReference type="PROSITE-ProRule" id="PRU00288"/>
    </source>
</evidence>
<dbReference type="Pfam" id="PF01363">
    <property type="entry name" value="FYVE"/>
    <property type="match status" value="1"/>
</dbReference>
<dbReference type="GO" id="GO:0008270">
    <property type="term" value="F:zinc ion binding"/>
    <property type="evidence" value="ECO:0007669"/>
    <property type="project" value="UniProtKB-KW"/>
</dbReference>
<evidence type="ECO:0000256" key="4">
    <source>
        <dbReference type="ARBA" id="ARBA00022833"/>
    </source>
</evidence>
<evidence type="ECO:0000256" key="6">
    <source>
        <dbReference type="SAM" id="MobiDB-lite"/>
    </source>
</evidence>
<feature type="region of interest" description="Disordered" evidence="6">
    <location>
        <begin position="479"/>
        <end position="502"/>
    </location>
</feature>
<dbReference type="Pfam" id="PF01412">
    <property type="entry name" value="ArfGap"/>
    <property type="match status" value="1"/>
</dbReference>
<dbReference type="InterPro" id="IPR038508">
    <property type="entry name" value="ArfGAP_dom_sf"/>
</dbReference>
<feature type="domain" description="FYVE-type" evidence="8">
    <location>
        <begin position="574"/>
        <end position="607"/>
    </location>
</feature>
<keyword evidence="4" id="KW-0862">Zinc</keyword>
<dbReference type="PANTHER" id="PTHR46395:SF1">
    <property type="entry name" value="ADP-RIBOSYLATION FACTOR GTPASE-ACTIVATING PROTEIN 1"/>
    <property type="match status" value="1"/>
</dbReference>
<sequence>MARAPSLPAESSSSITGALRRYFSADQMPSDADADADADDGDLSPAEALPTRSVFIATAVLVGKRNKQRHLQHQQQREERTSPNWRGKEEEGGVSRSSGGGSSRGGGGGASRTPSPSLTRRVWASASPRFGTGGGGGGCVGGDGCEGCVGCVSIRRLSSGSSGSNGGNGGGREGVDPVALWRSYSRDDGVKGGSVAPATAAAASAEQKAKTPATTVSPIARFYDYWRHCNFRPASAVRSATKDMADDILSTAGEDKGRITVPAPLDPVTPARAAPRTLATKRSRGPPAGQDGELVAGGGNGRAGNIESESAAAAAAEAREDRKDRAEAGAKARTAFAAAAVAERRTEDAKLRLGELRLRPDNSRCADCGAPCADWASVAHGSFVCLKCAGQQRSLGMHVIFTRSLVMDKWTDESLRLMEAGGNKRLAEFSRRMGLYPWSTVEEKYRHPCLPLYRKRLAALADGEKPPPISREALEQAVLEASGEGEASDDGGSDNEKGSSEASAAAAAAAAAAAHDPLKLLFKSVTGGCDGVGQAFRRHFCQQALFRRTGAGAGGEAGGGEGGRGTGPPRWVADEEQEACMLCDRVFTVILRRHHCRRCGRLSCKFCAPTENSRPILERR</sequence>
<dbReference type="eggNOG" id="KOG0704">
    <property type="taxonomic scope" value="Eukaryota"/>
</dbReference>
<dbReference type="CDD" id="cd08830">
    <property type="entry name" value="ArfGap_ArfGap1"/>
    <property type="match status" value="1"/>
</dbReference>
<dbReference type="InterPro" id="IPR000306">
    <property type="entry name" value="Znf_FYVE"/>
</dbReference>
<dbReference type="STRING" id="2880.D8LE09"/>
<evidence type="ECO:0000313" key="10">
    <source>
        <dbReference type="Proteomes" id="UP000002630"/>
    </source>
</evidence>
<accession>D8LE09</accession>
<evidence type="ECO:0000259" key="8">
    <source>
        <dbReference type="PROSITE" id="PS50178"/>
    </source>
</evidence>
<organism evidence="9 10">
    <name type="scientific">Ectocarpus siliculosus</name>
    <name type="common">Brown alga</name>
    <name type="synonym">Conferva siliculosa</name>
    <dbReference type="NCBI Taxonomy" id="2880"/>
    <lineage>
        <taxon>Eukaryota</taxon>
        <taxon>Sar</taxon>
        <taxon>Stramenopiles</taxon>
        <taxon>Ochrophyta</taxon>
        <taxon>PX clade</taxon>
        <taxon>Phaeophyceae</taxon>
        <taxon>Ectocarpales</taxon>
        <taxon>Ectocarpaceae</taxon>
        <taxon>Ectocarpus</taxon>
    </lineage>
</organism>
<feature type="compositionally biased region" description="Low complexity" evidence="6">
    <location>
        <begin position="268"/>
        <end position="278"/>
    </location>
</feature>
<dbReference type="InParanoid" id="D8LE09"/>
<dbReference type="Gene3D" id="3.30.40.10">
    <property type="entry name" value="Zinc/RING finger domain, C3HC4 (zinc finger)"/>
    <property type="match status" value="1"/>
</dbReference>
<feature type="compositionally biased region" description="Basic and acidic residues" evidence="6">
    <location>
        <begin position="317"/>
        <end position="327"/>
    </location>
</feature>
<dbReference type="Gene3D" id="1.10.220.150">
    <property type="entry name" value="Arf GTPase activating protein"/>
    <property type="match status" value="1"/>
</dbReference>
<evidence type="ECO:0000313" key="9">
    <source>
        <dbReference type="EMBL" id="CBN78526.1"/>
    </source>
</evidence>
<dbReference type="SUPFAM" id="SSF57863">
    <property type="entry name" value="ArfGap/RecO-like zinc finger"/>
    <property type="match status" value="1"/>
</dbReference>
<evidence type="ECO:0000256" key="2">
    <source>
        <dbReference type="ARBA" id="ARBA00022723"/>
    </source>
</evidence>
<feature type="region of interest" description="Disordered" evidence="6">
    <location>
        <begin position="65"/>
        <end position="119"/>
    </location>
</feature>
<keyword evidence="10" id="KW-1185">Reference proteome</keyword>
<name>D8LE09_ECTSI</name>
<keyword evidence="3 5" id="KW-0863">Zinc-finger</keyword>
<dbReference type="SUPFAM" id="SSF57903">
    <property type="entry name" value="FYVE/PHD zinc finger"/>
    <property type="match status" value="1"/>
</dbReference>
<dbReference type="InterPro" id="IPR011011">
    <property type="entry name" value="Znf_FYVE_PHD"/>
</dbReference>
<feature type="compositionally biased region" description="Acidic residues" evidence="6">
    <location>
        <begin position="32"/>
        <end position="42"/>
    </location>
</feature>
<dbReference type="SMART" id="SM00105">
    <property type="entry name" value="ArfGap"/>
    <property type="match status" value="1"/>
</dbReference>
<keyword evidence="2" id="KW-0479">Metal-binding</keyword>
<reference evidence="9 10" key="1">
    <citation type="journal article" date="2010" name="Nature">
        <title>The Ectocarpus genome and the independent evolution of multicellularity in brown algae.</title>
        <authorList>
            <person name="Cock J.M."/>
            <person name="Sterck L."/>
            <person name="Rouze P."/>
            <person name="Scornet D."/>
            <person name="Allen A.E."/>
            <person name="Amoutzias G."/>
            <person name="Anthouard V."/>
            <person name="Artiguenave F."/>
            <person name="Aury J.M."/>
            <person name="Badger J.H."/>
            <person name="Beszteri B."/>
            <person name="Billiau K."/>
            <person name="Bonnet E."/>
            <person name="Bothwell J.H."/>
            <person name="Bowler C."/>
            <person name="Boyen C."/>
            <person name="Brownlee C."/>
            <person name="Carrano C.J."/>
            <person name="Charrier B."/>
            <person name="Cho G.Y."/>
            <person name="Coelho S.M."/>
            <person name="Collen J."/>
            <person name="Corre E."/>
            <person name="Da Silva C."/>
            <person name="Delage L."/>
            <person name="Delaroque N."/>
            <person name="Dittami S.M."/>
            <person name="Doulbeau S."/>
            <person name="Elias M."/>
            <person name="Farnham G."/>
            <person name="Gachon C.M."/>
            <person name="Gschloessl B."/>
            <person name="Heesch S."/>
            <person name="Jabbari K."/>
            <person name="Jubin C."/>
            <person name="Kawai H."/>
            <person name="Kimura K."/>
            <person name="Kloareg B."/>
            <person name="Kupper F.C."/>
            <person name="Lang D."/>
            <person name="Le Bail A."/>
            <person name="Leblanc C."/>
            <person name="Lerouge P."/>
            <person name="Lohr M."/>
            <person name="Lopez P.J."/>
            <person name="Martens C."/>
            <person name="Maumus F."/>
            <person name="Michel G."/>
            <person name="Miranda-Saavedra D."/>
            <person name="Morales J."/>
            <person name="Moreau H."/>
            <person name="Motomura T."/>
            <person name="Nagasato C."/>
            <person name="Napoli C.A."/>
            <person name="Nelson D.R."/>
            <person name="Nyvall-Collen P."/>
            <person name="Peters A.F."/>
            <person name="Pommier C."/>
            <person name="Potin P."/>
            <person name="Poulain J."/>
            <person name="Quesneville H."/>
            <person name="Read B."/>
            <person name="Rensing S.A."/>
            <person name="Ritter A."/>
            <person name="Rousvoal S."/>
            <person name="Samanta M."/>
            <person name="Samson G."/>
            <person name="Schroeder D.C."/>
            <person name="Segurens B."/>
            <person name="Strittmatter M."/>
            <person name="Tonon T."/>
            <person name="Tregear J.W."/>
            <person name="Valentin K."/>
            <person name="von Dassow P."/>
            <person name="Yamagishi T."/>
            <person name="Van de Peer Y."/>
            <person name="Wincker P."/>
        </authorList>
    </citation>
    <scope>NUCLEOTIDE SEQUENCE [LARGE SCALE GENOMIC DNA]</scope>
    <source>
        <strain evidence="10">Ec32 / CCAP1310/4</strain>
    </source>
</reference>
<dbReference type="SMART" id="SM00064">
    <property type="entry name" value="FYVE"/>
    <property type="match status" value="1"/>
</dbReference>
<keyword evidence="1" id="KW-0343">GTPase activation</keyword>
<dbReference type="PRINTS" id="PR00405">
    <property type="entry name" value="REVINTRACTNG"/>
</dbReference>
<dbReference type="AlphaFoldDB" id="D8LE09"/>
<feature type="compositionally biased region" description="Basic and acidic residues" evidence="6">
    <location>
        <begin position="75"/>
        <end position="93"/>
    </location>
</feature>
<feature type="region of interest" description="Disordered" evidence="6">
    <location>
        <begin position="257"/>
        <end position="327"/>
    </location>
</feature>
<dbReference type="GO" id="GO:0005096">
    <property type="term" value="F:GTPase activator activity"/>
    <property type="evidence" value="ECO:0007669"/>
    <property type="project" value="UniProtKB-KW"/>
</dbReference>
<dbReference type="InterPro" id="IPR037278">
    <property type="entry name" value="ARFGAP/RecO"/>
</dbReference>
<evidence type="ECO:0008006" key="11">
    <source>
        <dbReference type="Google" id="ProtNLM"/>
    </source>
</evidence>
<dbReference type="GO" id="GO:0000139">
    <property type="term" value="C:Golgi membrane"/>
    <property type="evidence" value="ECO:0007669"/>
    <property type="project" value="TreeGrafter"/>
</dbReference>
<feature type="compositionally biased region" description="Low complexity" evidence="6">
    <location>
        <begin position="307"/>
        <end position="316"/>
    </location>
</feature>
<proteinExistence type="predicted"/>
<dbReference type="InterPro" id="IPR001164">
    <property type="entry name" value="ArfGAP_dom"/>
</dbReference>
<feature type="region of interest" description="Disordered" evidence="6">
    <location>
        <begin position="20"/>
        <end position="50"/>
    </location>
</feature>
<evidence type="ECO:0000256" key="3">
    <source>
        <dbReference type="ARBA" id="ARBA00022771"/>
    </source>
</evidence>
<dbReference type="PROSITE" id="PS50178">
    <property type="entry name" value="ZF_FYVE"/>
    <property type="match status" value="1"/>
</dbReference>
<dbReference type="InterPro" id="IPR013083">
    <property type="entry name" value="Znf_RING/FYVE/PHD"/>
</dbReference>
<dbReference type="InterPro" id="IPR017455">
    <property type="entry name" value="Znf_FYVE-rel"/>
</dbReference>
<protein>
    <recommendedName>
        <fullName evidence="11">FYVE-type domain-containing protein</fullName>
    </recommendedName>
</protein>
<dbReference type="GO" id="GO:0032012">
    <property type="term" value="P:regulation of ARF protein signal transduction"/>
    <property type="evidence" value="ECO:0007669"/>
    <property type="project" value="TreeGrafter"/>
</dbReference>
<dbReference type="OrthoDB" id="10266696at2759"/>
<feature type="domain" description="Arf-GAP" evidence="7">
    <location>
        <begin position="350"/>
        <end position="429"/>
    </location>
</feature>
<dbReference type="PANTHER" id="PTHR46395">
    <property type="entry name" value="ADP-RIBOSYLATION FACTOR GTPASE-ACTIVATING PROTEIN 1"/>
    <property type="match status" value="1"/>
</dbReference>